<keyword evidence="2" id="KW-1185">Reference proteome</keyword>
<proteinExistence type="predicted"/>
<evidence type="ECO:0000313" key="2">
    <source>
        <dbReference type="Proteomes" id="UP000317315"/>
    </source>
</evidence>
<dbReference type="EMBL" id="FXTM01000014">
    <property type="protein sequence ID" value="SMO61980.1"/>
    <property type="molecule type" value="Genomic_DNA"/>
</dbReference>
<dbReference type="RefSeq" id="WP_142935696.1">
    <property type="nucleotide sequence ID" value="NZ_FXTM01000014.1"/>
</dbReference>
<gene>
    <name evidence="1" type="ORF">SAMN06269117_11463</name>
</gene>
<sequence>MILYYLQKSGKFTSCSECREKGLDEYGNCPFLPKEKHNPRVVYNLGQEQFEFCPVPLVDKQAEMDLEMANLFWQFGILPRSGGYLEQPYPEMVVCRYLASFLAKESKNE</sequence>
<organism evidence="1 2">
    <name type="scientific">Balnearium lithotrophicum</name>
    <dbReference type="NCBI Taxonomy" id="223788"/>
    <lineage>
        <taxon>Bacteria</taxon>
        <taxon>Pseudomonadati</taxon>
        <taxon>Aquificota</taxon>
        <taxon>Aquificia</taxon>
        <taxon>Desulfurobacteriales</taxon>
        <taxon>Desulfurobacteriaceae</taxon>
        <taxon>Balnearium</taxon>
    </lineage>
</organism>
<dbReference type="AlphaFoldDB" id="A0A521CTK9"/>
<accession>A0A521CTK9</accession>
<name>A0A521CTK9_9BACT</name>
<reference evidence="1 2" key="1">
    <citation type="submission" date="2017-05" db="EMBL/GenBank/DDBJ databases">
        <authorList>
            <person name="Varghese N."/>
            <person name="Submissions S."/>
        </authorList>
    </citation>
    <scope>NUCLEOTIDE SEQUENCE [LARGE SCALE GENOMIC DNA]</scope>
    <source>
        <strain evidence="1 2">DSM 16304</strain>
    </source>
</reference>
<protein>
    <submittedName>
        <fullName evidence="1">Uncharacterized protein</fullName>
    </submittedName>
</protein>
<dbReference type="Proteomes" id="UP000317315">
    <property type="component" value="Unassembled WGS sequence"/>
</dbReference>
<evidence type="ECO:0000313" key="1">
    <source>
        <dbReference type="EMBL" id="SMO61980.1"/>
    </source>
</evidence>